<accession>A0ABX1VHT9</accession>
<dbReference type="Pfam" id="PF02021">
    <property type="entry name" value="UPF0102"/>
    <property type="match status" value="1"/>
</dbReference>
<dbReference type="Gene3D" id="3.40.1350.10">
    <property type="match status" value="1"/>
</dbReference>
<dbReference type="HAMAP" id="MF_00048">
    <property type="entry name" value="UPF0102"/>
    <property type="match status" value="1"/>
</dbReference>
<dbReference type="CDD" id="cd20736">
    <property type="entry name" value="PoNe_Nuclease"/>
    <property type="match status" value="1"/>
</dbReference>
<keyword evidence="4" id="KW-1185">Reference proteome</keyword>
<reference evidence="3 4" key="1">
    <citation type="journal article" date="2020" name="Syst. Appl. Microbiol.">
        <title>Alienimonas chondri sp. nov., a novel planctomycete isolated from the biofilm of the red alga Chondrus crispus.</title>
        <authorList>
            <person name="Vitorino I."/>
            <person name="Albuquerque L."/>
            <person name="Wiegand S."/>
            <person name="Kallscheuer N."/>
            <person name="da Costa M.S."/>
            <person name="Lobo-da-Cunha A."/>
            <person name="Jogler C."/>
            <person name="Lage O.M."/>
        </authorList>
    </citation>
    <scope>NUCLEOTIDE SEQUENCE [LARGE SCALE GENOMIC DNA]</scope>
    <source>
        <strain evidence="3 4">LzC2</strain>
    </source>
</reference>
<dbReference type="InterPro" id="IPR011856">
    <property type="entry name" value="tRNA_endonuc-like_dom_sf"/>
</dbReference>
<dbReference type="RefSeq" id="WP_171188724.1">
    <property type="nucleotide sequence ID" value="NZ_WTPX01000118.1"/>
</dbReference>
<dbReference type="SUPFAM" id="SSF52980">
    <property type="entry name" value="Restriction endonuclease-like"/>
    <property type="match status" value="1"/>
</dbReference>
<dbReference type="NCBIfam" id="NF009154">
    <property type="entry name" value="PRK12497.3-3"/>
    <property type="match status" value="1"/>
</dbReference>
<protein>
    <recommendedName>
        <fullName evidence="2">UPF0102 protein LzC2_31620</fullName>
    </recommendedName>
</protein>
<dbReference type="InterPro" id="IPR011335">
    <property type="entry name" value="Restrct_endonuc-II-like"/>
</dbReference>
<dbReference type="EMBL" id="WTPX01000118">
    <property type="protein sequence ID" value="NNJ27065.1"/>
    <property type="molecule type" value="Genomic_DNA"/>
</dbReference>
<proteinExistence type="inferred from homology"/>
<organism evidence="3 4">
    <name type="scientific">Alienimonas chondri</name>
    <dbReference type="NCBI Taxonomy" id="2681879"/>
    <lineage>
        <taxon>Bacteria</taxon>
        <taxon>Pseudomonadati</taxon>
        <taxon>Planctomycetota</taxon>
        <taxon>Planctomycetia</taxon>
        <taxon>Planctomycetales</taxon>
        <taxon>Planctomycetaceae</taxon>
        <taxon>Alienimonas</taxon>
    </lineage>
</organism>
<dbReference type="PANTHER" id="PTHR34039:SF1">
    <property type="entry name" value="UPF0102 PROTEIN YRAN"/>
    <property type="match status" value="1"/>
</dbReference>
<dbReference type="NCBIfam" id="NF009150">
    <property type="entry name" value="PRK12497.1-3"/>
    <property type="match status" value="1"/>
</dbReference>
<comment type="similarity">
    <text evidence="1 2">Belongs to the UPF0102 family.</text>
</comment>
<dbReference type="InterPro" id="IPR003509">
    <property type="entry name" value="UPF0102_YraN-like"/>
</dbReference>
<comment type="caution">
    <text evidence="3">The sequence shown here is derived from an EMBL/GenBank/DDBJ whole genome shotgun (WGS) entry which is preliminary data.</text>
</comment>
<evidence type="ECO:0000313" key="4">
    <source>
        <dbReference type="Proteomes" id="UP000609651"/>
    </source>
</evidence>
<dbReference type="PANTHER" id="PTHR34039">
    <property type="entry name" value="UPF0102 PROTEIN YRAN"/>
    <property type="match status" value="1"/>
</dbReference>
<gene>
    <name evidence="3" type="ORF">LzC2_31620</name>
</gene>
<dbReference type="Proteomes" id="UP000609651">
    <property type="component" value="Unassembled WGS sequence"/>
</dbReference>
<evidence type="ECO:0000313" key="3">
    <source>
        <dbReference type="EMBL" id="NNJ27065.1"/>
    </source>
</evidence>
<evidence type="ECO:0000256" key="2">
    <source>
        <dbReference type="HAMAP-Rule" id="MF_00048"/>
    </source>
</evidence>
<name>A0ABX1VHT9_9PLAN</name>
<evidence type="ECO:0000256" key="1">
    <source>
        <dbReference type="ARBA" id="ARBA00006738"/>
    </source>
</evidence>
<sequence length="139" mass="15123">MLQGLRNRLLGDRGERIAERALRKAGVRILHRQCRTRCGEIDLIGRDADGRYVFCEVKTRTAEAGAAPRFGRPAEAVTAAKQRQITRSALAYLKAEGLLETASCRFDVVEVVTPADGGEPTVTHLPHAFDASGVASMFS</sequence>